<feature type="region of interest" description="Disordered" evidence="1">
    <location>
        <begin position="98"/>
        <end position="128"/>
    </location>
</feature>
<feature type="domain" description="Coenzyme Q-binding protein COQ10 START" evidence="2">
    <location>
        <begin position="142"/>
        <end position="263"/>
    </location>
</feature>
<dbReference type="RefSeq" id="WP_136909891.1">
    <property type="nucleotide sequence ID" value="NZ_SUMD01000004.1"/>
</dbReference>
<feature type="compositionally biased region" description="Acidic residues" evidence="1">
    <location>
        <begin position="290"/>
        <end position="319"/>
    </location>
</feature>
<evidence type="ECO:0000313" key="3">
    <source>
        <dbReference type="EMBL" id="TJZ78650.1"/>
    </source>
</evidence>
<organism evidence="3 4">
    <name type="scientific">Rhodococcus oryzae</name>
    <dbReference type="NCBI Taxonomy" id="2571143"/>
    <lineage>
        <taxon>Bacteria</taxon>
        <taxon>Bacillati</taxon>
        <taxon>Actinomycetota</taxon>
        <taxon>Actinomycetes</taxon>
        <taxon>Mycobacteriales</taxon>
        <taxon>Nocardiaceae</taxon>
        <taxon>Rhodococcus</taxon>
    </lineage>
</organism>
<feature type="compositionally biased region" description="Low complexity" evidence="1">
    <location>
        <begin position="331"/>
        <end position="345"/>
    </location>
</feature>
<dbReference type="InterPro" id="IPR005031">
    <property type="entry name" value="COQ10_START"/>
</dbReference>
<gene>
    <name evidence="3" type="ORF">FCG67_09600</name>
</gene>
<feature type="compositionally biased region" description="Basic and acidic residues" evidence="1">
    <location>
        <begin position="98"/>
        <end position="109"/>
    </location>
</feature>
<comment type="caution">
    <text evidence="3">The sequence shown here is derived from an EMBL/GenBank/DDBJ whole genome shotgun (WGS) entry which is preliminary data.</text>
</comment>
<dbReference type="EMBL" id="SUMD01000004">
    <property type="protein sequence ID" value="TJZ78650.1"/>
    <property type="molecule type" value="Genomic_DNA"/>
</dbReference>
<dbReference type="Gene3D" id="3.30.530.20">
    <property type="match status" value="1"/>
</dbReference>
<dbReference type="Pfam" id="PF03364">
    <property type="entry name" value="Polyketide_cyc"/>
    <property type="match status" value="1"/>
</dbReference>
<evidence type="ECO:0000256" key="1">
    <source>
        <dbReference type="SAM" id="MobiDB-lite"/>
    </source>
</evidence>
<dbReference type="InterPro" id="IPR047137">
    <property type="entry name" value="ORF3"/>
</dbReference>
<proteinExistence type="predicted"/>
<evidence type="ECO:0000259" key="2">
    <source>
        <dbReference type="Pfam" id="PF03364"/>
    </source>
</evidence>
<name>A0ABY2RLL5_9NOCA</name>
<dbReference type="CDD" id="cd07817">
    <property type="entry name" value="SRPBCC_8"/>
    <property type="match status" value="1"/>
</dbReference>
<dbReference type="InterPro" id="IPR023393">
    <property type="entry name" value="START-like_dom_sf"/>
</dbReference>
<feature type="region of interest" description="Disordered" evidence="1">
    <location>
        <begin position="274"/>
        <end position="345"/>
    </location>
</feature>
<dbReference type="SUPFAM" id="SSF55961">
    <property type="entry name" value="Bet v1-like"/>
    <property type="match status" value="1"/>
</dbReference>
<keyword evidence="4" id="KW-1185">Reference proteome</keyword>
<evidence type="ECO:0000313" key="4">
    <source>
        <dbReference type="Proteomes" id="UP000305109"/>
    </source>
</evidence>
<dbReference type="PANTHER" id="PTHR33824">
    <property type="entry name" value="POLYKETIDE CYCLASE/DEHYDRASE AND LIPID TRANSPORT SUPERFAMILY PROTEIN"/>
    <property type="match status" value="1"/>
</dbReference>
<sequence length="345" mass="37767">MTNATNKLREAGPGDGNGSSSVLQDAVQRLFGTVADKALSSVSDKVLNTSGRLTEYAEGGGGGLLAAVTGSEKLAEGQSPLKAALNGGWEGTKNKVKDKVKDKVSDVKDAVTGGRNGDDDGGKGKGKGKKLKITNIVESIDVGVPVQLAYDQWTQFADFPSFMKKLELVEQVSDEKLQWKAQVFWSHRTWESMIIEQVPAERIVWRSKGAKGYVDGAVTFHELTPDLTRILVVLEYHPQGFFEKTGNIWRAQGRRMRLELKNFQRHVMTSTVLHPDDVEGWPGEIRDGEVVEPEQDEYEMDTDEDAVEEDEGAAEEDEAPPPKRRGRPRKTAAAQSAGSKQGASR</sequence>
<feature type="region of interest" description="Disordered" evidence="1">
    <location>
        <begin position="1"/>
        <end position="21"/>
    </location>
</feature>
<reference evidence="3 4" key="1">
    <citation type="submission" date="2019-04" db="EMBL/GenBank/DDBJ databases">
        <title>Rhodococcus oryzae sp. nov., a novel actinomycete isolated from rhizosphere soil of rice (Oryza sativa L.).</title>
        <authorList>
            <person name="Li C."/>
        </authorList>
    </citation>
    <scope>NUCLEOTIDE SEQUENCE [LARGE SCALE GENOMIC DNA]</scope>
    <source>
        <strain evidence="3 4">NEAU-CX67</strain>
    </source>
</reference>
<dbReference type="PANTHER" id="PTHR33824:SF7">
    <property type="entry name" value="POLYKETIDE CYCLASE_DEHYDRASE AND LIPID TRANSPORT SUPERFAMILY PROTEIN"/>
    <property type="match status" value="1"/>
</dbReference>
<dbReference type="Proteomes" id="UP000305109">
    <property type="component" value="Unassembled WGS sequence"/>
</dbReference>
<protein>
    <submittedName>
        <fullName evidence="3">SRPBCC family protein</fullName>
    </submittedName>
</protein>
<accession>A0ABY2RLL5</accession>